<comment type="caution">
    <text evidence="1">The sequence shown here is derived from an EMBL/GenBank/DDBJ whole genome shotgun (WGS) entry which is preliminary data.</text>
</comment>
<dbReference type="InParanoid" id="A0A2P5FA69"/>
<reference evidence="2" key="1">
    <citation type="submission" date="2016-06" db="EMBL/GenBank/DDBJ databases">
        <title>Parallel loss of symbiosis genes in relatives of nitrogen-fixing non-legume Parasponia.</title>
        <authorList>
            <person name="Van Velzen R."/>
            <person name="Holmer R."/>
            <person name="Bu F."/>
            <person name="Rutten L."/>
            <person name="Van Zeijl A."/>
            <person name="Liu W."/>
            <person name="Santuari L."/>
            <person name="Cao Q."/>
            <person name="Sharma T."/>
            <person name="Shen D."/>
            <person name="Roswanjaya Y."/>
            <person name="Wardhani T."/>
            <person name="Kalhor M.S."/>
            <person name="Jansen J."/>
            <person name="Van den Hoogen J."/>
            <person name="Gungor B."/>
            <person name="Hartog M."/>
            <person name="Hontelez J."/>
            <person name="Verver J."/>
            <person name="Yang W.-C."/>
            <person name="Schijlen E."/>
            <person name="Repin R."/>
            <person name="Schilthuizen M."/>
            <person name="Schranz E."/>
            <person name="Heidstra R."/>
            <person name="Miyata K."/>
            <person name="Fedorova E."/>
            <person name="Kohlen W."/>
            <person name="Bisseling T."/>
            <person name="Smit S."/>
            <person name="Geurts R."/>
        </authorList>
    </citation>
    <scope>NUCLEOTIDE SEQUENCE [LARGE SCALE GENOMIC DNA]</scope>
    <source>
        <strain evidence="2">cv. RG33-2</strain>
    </source>
</reference>
<evidence type="ECO:0000313" key="2">
    <source>
        <dbReference type="Proteomes" id="UP000237000"/>
    </source>
</evidence>
<name>A0A2P5FA69_TREOI</name>
<dbReference type="Proteomes" id="UP000237000">
    <property type="component" value="Unassembled WGS sequence"/>
</dbReference>
<dbReference type="AlphaFoldDB" id="A0A2P5FA69"/>
<protein>
    <submittedName>
        <fullName evidence="1">Uncharacterized protein</fullName>
    </submittedName>
</protein>
<keyword evidence="2" id="KW-1185">Reference proteome</keyword>
<dbReference type="EMBL" id="JXTC01000049">
    <property type="protein sequence ID" value="PON94682.1"/>
    <property type="molecule type" value="Genomic_DNA"/>
</dbReference>
<proteinExistence type="predicted"/>
<evidence type="ECO:0000313" key="1">
    <source>
        <dbReference type="EMBL" id="PON94682.1"/>
    </source>
</evidence>
<sequence>MGEKLPEALKIMTNRIESQIVERREGTAMEEPRFLQKGLGLIEENWAILDEVKSEECRCYSHRFRATPGPSTRLVVSR</sequence>
<accession>A0A2P5FA69</accession>
<organism evidence="1 2">
    <name type="scientific">Trema orientale</name>
    <name type="common">Charcoal tree</name>
    <name type="synonym">Celtis orientalis</name>
    <dbReference type="NCBI Taxonomy" id="63057"/>
    <lineage>
        <taxon>Eukaryota</taxon>
        <taxon>Viridiplantae</taxon>
        <taxon>Streptophyta</taxon>
        <taxon>Embryophyta</taxon>
        <taxon>Tracheophyta</taxon>
        <taxon>Spermatophyta</taxon>
        <taxon>Magnoliopsida</taxon>
        <taxon>eudicotyledons</taxon>
        <taxon>Gunneridae</taxon>
        <taxon>Pentapetalae</taxon>
        <taxon>rosids</taxon>
        <taxon>fabids</taxon>
        <taxon>Rosales</taxon>
        <taxon>Cannabaceae</taxon>
        <taxon>Trema</taxon>
    </lineage>
</organism>
<gene>
    <name evidence="1" type="ORF">TorRG33x02_094650</name>
</gene>